<dbReference type="GO" id="GO:0005737">
    <property type="term" value="C:cytoplasm"/>
    <property type="evidence" value="ECO:0007669"/>
    <property type="project" value="InterPro"/>
</dbReference>
<dbReference type="OrthoDB" id="6292594at2"/>
<protein>
    <recommendedName>
        <fullName evidence="3">Sulfurtransferase complex subunit TusB</fullName>
    </recommendedName>
</protein>
<gene>
    <name evidence="1" type="ORF">CWE09_03860</name>
</gene>
<reference evidence="1 2" key="1">
    <citation type="journal article" date="2011" name="Front. Microbiol.">
        <title>Genomic signatures of strain selection and enhancement in Bacillus atrophaeus var. globigii, a historical biowarfare simulant.</title>
        <authorList>
            <person name="Gibbons H.S."/>
            <person name="Broomall S.M."/>
            <person name="McNew L.A."/>
            <person name="Daligault H."/>
            <person name="Chapman C."/>
            <person name="Bruce D."/>
            <person name="Karavis M."/>
            <person name="Krepps M."/>
            <person name="McGregor P.A."/>
            <person name="Hong C."/>
            <person name="Park K.H."/>
            <person name="Akmal A."/>
            <person name="Feldman A."/>
            <person name="Lin J.S."/>
            <person name="Chang W.E."/>
            <person name="Higgs B.W."/>
            <person name="Demirev P."/>
            <person name="Lindquist J."/>
            <person name="Liem A."/>
            <person name="Fochler E."/>
            <person name="Read T.D."/>
            <person name="Tapia R."/>
            <person name="Johnson S."/>
            <person name="Bishop-Lilly K.A."/>
            <person name="Detter C."/>
            <person name="Han C."/>
            <person name="Sozhamannan S."/>
            <person name="Rosenzweig C.N."/>
            <person name="Skowronski E.W."/>
        </authorList>
    </citation>
    <scope>NUCLEOTIDE SEQUENCE [LARGE SCALE GENOMIC DNA]</scope>
    <source>
        <strain evidence="1 2">MLST1</strain>
    </source>
</reference>
<evidence type="ECO:0008006" key="3">
    <source>
        <dbReference type="Google" id="ProtNLM"/>
    </source>
</evidence>
<evidence type="ECO:0000313" key="1">
    <source>
        <dbReference type="EMBL" id="RUO25872.1"/>
    </source>
</evidence>
<dbReference type="RefSeq" id="WP_126802689.1">
    <property type="nucleotide sequence ID" value="NZ_PIPL01000001.1"/>
</dbReference>
<organism evidence="1 2">
    <name type="scientific">Aliidiomarina minuta</name>
    <dbReference type="NCBI Taxonomy" id="880057"/>
    <lineage>
        <taxon>Bacteria</taxon>
        <taxon>Pseudomonadati</taxon>
        <taxon>Pseudomonadota</taxon>
        <taxon>Gammaproteobacteria</taxon>
        <taxon>Alteromonadales</taxon>
        <taxon>Idiomarinaceae</taxon>
        <taxon>Aliidiomarina</taxon>
    </lineage>
</organism>
<name>A0A432W762_9GAMM</name>
<dbReference type="Proteomes" id="UP000288293">
    <property type="component" value="Unassembled WGS sequence"/>
</dbReference>
<sequence length="90" mass="10050">MALLHVFSSFESFQRGISVIHSMSDEDSVLLRADALYQLVGDAQFGPRCHALKTDALARGLNPELFASVQWIDYADWVDLVVAHDASIDW</sequence>
<comment type="caution">
    <text evidence="1">The sequence shown here is derived from an EMBL/GenBank/DDBJ whole genome shotgun (WGS) entry which is preliminary data.</text>
</comment>
<dbReference type="Gene3D" id="3.40.1260.10">
    <property type="entry name" value="DsrEFH-like"/>
    <property type="match status" value="1"/>
</dbReference>
<dbReference type="SUPFAM" id="SSF75169">
    <property type="entry name" value="DsrEFH-like"/>
    <property type="match status" value="1"/>
</dbReference>
<evidence type="ECO:0000313" key="2">
    <source>
        <dbReference type="Proteomes" id="UP000288293"/>
    </source>
</evidence>
<dbReference type="InterPro" id="IPR007215">
    <property type="entry name" value="Sulphur_relay_TusB/DsrH"/>
</dbReference>
<dbReference type="AlphaFoldDB" id="A0A432W762"/>
<dbReference type="Pfam" id="PF04077">
    <property type="entry name" value="DsrH"/>
    <property type="match status" value="1"/>
</dbReference>
<accession>A0A432W762</accession>
<dbReference type="InterPro" id="IPR027396">
    <property type="entry name" value="DsrEFH-like"/>
</dbReference>
<dbReference type="EMBL" id="PIPL01000001">
    <property type="protein sequence ID" value="RUO25872.1"/>
    <property type="molecule type" value="Genomic_DNA"/>
</dbReference>
<dbReference type="GO" id="GO:0002143">
    <property type="term" value="P:tRNA wobble position uridine thiolation"/>
    <property type="evidence" value="ECO:0007669"/>
    <property type="project" value="InterPro"/>
</dbReference>
<proteinExistence type="predicted"/>
<keyword evidence="2" id="KW-1185">Reference proteome</keyword>